<keyword evidence="1" id="KW-0732">Signal</keyword>
<feature type="chain" id="PRO_5047195253" description="Tyrosine-protein kinase ephrin type A/B receptor-like domain-containing protein" evidence="1">
    <location>
        <begin position="22"/>
        <end position="502"/>
    </location>
</feature>
<proteinExistence type="predicted"/>
<dbReference type="SUPFAM" id="SSF57184">
    <property type="entry name" value="Growth factor receptor domain"/>
    <property type="match status" value="1"/>
</dbReference>
<feature type="signal peptide" evidence="1">
    <location>
        <begin position="1"/>
        <end position="21"/>
    </location>
</feature>
<dbReference type="Gene3D" id="2.10.50.10">
    <property type="entry name" value="Tumor Necrosis Factor Receptor, subunit A, domain 2"/>
    <property type="match status" value="1"/>
</dbReference>
<protein>
    <recommendedName>
        <fullName evidence="4">Tyrosine-protein kinase ephrin type A/B receptor-like domain-containing protein</fullName>
    </recommendedName>
</protein>
<dbReference type="EMBL" id="CP126212">
    <property type="protein sequence ID" value="WIA14706.1"/>
    <property type="molecule type" value="Genomic_DNA"/>
</dbReference>
<dbReference type="Proteomes" id="UP001244341">
    <property type="component" value="Chromosome 5b"/>
</dbReference>
<evidence type="ECO:0000313" key="3">
    <source>
        <dbReference type="Proteomes" id="UP001244341"/>
    </source>
</evidence>
<reference evidence="2 3" key="1">
    <citation type="submission" date="2023-05" db="EMBL/GenBank/DDBJ databases">
        <title>A 100% complete, gapless, phased diploid assembly of the Scenedesmus obliquus UTEX 3031 genome.</title>
        <authorList>
            <person name="Biondi T.C."/>
            <person name="Hanschen E.R."/>
            <person name="Kwon T."/>
            <person name="Eng W."/>
            <person name="Kruse C.P.S."/>
            <person name="Koehler S.I."/>
            <person name="Kunde Y."/>
            <person name="Gleasner C.D."/>
            <person name="You Mak K.T."/>
            <person name="Polle J."/>
            <person name="Hovde B.T."/>
            <person name="Starkenburg S.R."/>
        </authorList>
    </citation>
    <scope>NUCLEOTIDE SEQUENCE [LARGE SCALE GENOMIC DNA]</scope>
    <source>
        <strain evidence="2 3">DOE0152z</strain>
    </source>
</reference>
<name>A0ABY8U2N7_TETOB</name>
<dbReference type="SMART" id="SM01411">
    <property type="entry name" value="Ephrin_rec_like"/>
    <property type="match status" value="5"/>
</dbReference>
<evidence type="ECO:0008006" key="4">
    <source>
        <dbReference type="Google" id="ProtNLM"/>
    </source>
</evidence>
<organism evidence="2 3">
    <name type="scientific">Tetradesmus obliquus</name>
    <name type="common">Green alga</name>
    <name type="synonym">Acutodesmus obliquus</name>
    <dbReference type="NCBI Taxonomy" id="3088"/>
    <lineage>
        <taxon>Eukaryota</taxon>
        <taxon>Viridiplantae</taxon>
        <taxon>Chlorophyta</taxon>
        <taxon>core chlorophytes</taxon>
        <taxon>Chlorophyceae</taxon>
        <taxon>CS clade</taxon>
        <taxon>Sphaeropleales</taxon>
        <taxon>Scenedesmaceae</taxon>
        <taxon>Tetradesmus</taxon>
    </lineage>
</organism>
<gene>
    <name evidence="2" type="ORF">OEZ85_003199</name>
</gene>
<evidence type="ECO:0000256" key="1">
    <source>
        <dbReference type="SAM" id="SignalP"/>
    </source>
</evidence>
<dbReference type="InterPro" id="IPR009030">
    <property type="entry name" value="Growth_fac_rcpt_cys_sf"/>
</dbReference>
<evidence type="ECO:0000313" key="2">
    <source>
        <dbReference type="EMBL" id="WIA14706.1"/>
    </source>
</evidence>
<accession>A0ABY8U2N7</accession>
<sequence length="502" mass="52488">MNIKLHVLVVLLAVWTRCCPATGLGLQRAERELQQLAMCPEGCDTESPGSCVHDGTTGGFLCMACKVSTGRIAAADGTCGCRPGYYLAQGSCALCLLGSFCPGGSAAQSTAQACGDNLTTINKGSTSSFDCVTEPGFRLVSSTGTAAGCLPDTYNPGKNRLTECIPCPASFSTNTGEKKKSVYDCLLMPGWRAIRNFNAVRCAKGQYREGFVRFSTDVACSLCPSGTDTERSVSTSLADCRVLLPGWRWTGGQQQANSQAEQCPWHRFCPGGVAAAVSDGSRACPSGLWTKQKGAASERDCLVPPGHFLSKTGPTPQIEPCSTGEQSPTTKPGGYQPLWLDAANIRQGQGLVFDSSISRPASRPAFRAVFCSGNHYGTAAERRYNLTLRICKSCPPGTGTNATDCDESRSQCPNTATGGFFSIAACRYPSGATCGSIQGGSMPARNVTCTRPLVLHAGKASQNITGMTQVEATNECCCQPTCNSTANIALGGQCGDVSDACG</sequence>
<keyword evidence="3" id="KW-1185">Reference proteome</keyword>